<keyword evidence="6" id="KW-1185">Reference proteome</keyword>
<proteinExistence type="predicted"/>
<dbReference type="PROSITE" id="PS50297">
    <property type="entry name" value="ANK_REP_REGION"/>
    <property type="match status" value="1"/>
</dbReference>
<evidence type="ECO:0000313" key="6">
    <source>
        <dbReference type="Proteomes" id="UP001146120"/>
    </source>
</evidence>
<evidence type="ECO:0000256" key="2">
    <source>
        <dbReference type="ARBA" id="ARBA00023043"/>
    </source>
</evidence>
<protein>
    <submittedName>
        <fullName evidence="5">Uncharacterized protein</fullName>
    </submittedName>
</protein>
<evidence type="ECO:0000313" key="5">
    <source>
        <dbReference type="EMBL" id="DAZ94322.1"/>
    </source>
</evidence>
<dbReference type="Gene3D" id="1.25.40.20">
    <property type="entry name" value="Ankyrin repeat-containing domain"/>
    <property type="match status" value="1"/>
</dbReference>
<dbReference type="InterPro" id="IPR036770">
    <property type="entry name" value="Ankyrin_rpt-contain_sf"/>
</dbReference>
<keyword evidence="1" id="KW-0677">Repeat</keyword>
<dbReference type="Pfam" id="PF00023">
    <property type="entry name" value="Ank"/>
    <property type="match status" value="1"/>
</dbReference>
<dbReference type="EMBL" id="DAKRPA010000256">
    <property type="protein sequence ID" value="DAZ94322.1"/>
    <property type="molecule type" value="Genomic_DNA"/>
</dbReference>
<sequence length="286" mass="31284">MAFCAVRSLTEEMEQLQLLRLRDPESAANVVANGKLLMQFAADGHLRALQIALDNMGESHVPLFYSARMFRVACDAQRMDILRFMLANGFDLTQTCMRDVLHSLIDGVTSNERADAIQSLIRFLIDAGVDVNWQRQDDLMTALHIACTKNLYGIAYLLILYGADVNAIAKKDEMPLTCAENVRLERALSVEETEHNDLLVQLLLDAHARRTWRRSVPPRSPASPIMKNSSPGNISSQSERVGVVRLTGSVGMSMNVGVSMSSACTGTSALASVAGLAPGGRTFDTQ</sequence>
<dbReference type="InterPro" id="IPR002110">
    <property type="entry name" value="Ankyrin_rpt"/>
</dbReference>
<dbReference type="PROSITE" id="PS50088">
    <property type="entry name" value="ANK_REPEAT"/>
    <property type="match status" value="1"/>
</dbReference>
<reference evidence="5" key="1">
    <citation type="submission" date="2022-11" db="EMBL/GenBank/DDBJ databases">
        <authorList>
            <person name="Morgan W.R."/>
            <person name="Tartar A."/>
        </authorList>
    </citation>
    <scope>NUCLEOTIDE SEQUENCE</scope>
    <source>
        <strain evidence="5">ARSEF 373</strain>
    </source>
</reference>
<dbReference type="PANTHER" id="PTHR24189:SF50">
    <property type="entry name" value="ANKYRIN REPEAT AND SOCS BOX PROTEIN 2"/>
    <property type="match status" value="1"/>
</dbReference>
<feature type="compositionally biased region" description="Polar residues" evidence="4">
    <location>
        <begin position="226"/>
        <end position="237"/>
    </location>
</feature>
<dbReference type="InterPro" id="IPR050745">
    <property type="entry name" value="Multifunctional_regulatory"/>
</dbReference>
<dbReference type="AlphaFoldDB" id="A0AAV2YIC3"/>
<gene>
    <name evidence="5" type="ORF">N0F65_012125</name>
</gene>
<evidence type="ECO:0000256" key="3">
    <source>
        <dbReference type="PROSITE-ProRule" id="PRU00023"/>
    </source>
</evidence>
<reference evidence="5" key="2">
    <citation type="journal article" date="2023" name="Microbiol Resour">
        <title>Decontamination and Annotation of the Draft Genome Sequence of the Oomycete Lagenidium giganteum ARSEF 373.</title>
        <authorList>
            <person name="Morgan W.R."/>
            <person name="Tartar A."/>
        </authorList>
    </citation>
    <scope>NUCLEOTIDE SEQUENCE</scope>
    <source>
        <strain evidence="5">ARSEF 373</strain>
    </source>
</reference>
<dbReference type="PANTHER" id="PTHR24189">
    <property type="entry name" value="MYOTROPHIN"/>
    <property type="match status" value="1"/>
</dbReference>
<evidence type="ECO:0000256" key="4">
    <source>
        <dbReference type="SAM" id="MobiDB-lite"/>
    </source>
</evidence>
<feature type="repeat" description="ANK" evidence="3">
    <location>
        <begin position="138"/>
        <end position="170"/>
    </location>
</feature>
<feature type="region of interest" description="Disordered" evidence="4">
    <location>
        <begin position="214"/>
        <end position="237"/>
    </location>
</feature>
<name>A0AAV2YIC3_9STRA</name>
<dbReference type="SUPFAM" id="SSF48403">
    <property type="entry name" value="Ankyrin repeat"/>
    <property type="match status" value="1"/>
</dbReference>
<keyword evidence="2 3" id="KW-0040">ANK repeat</keyword>
<accession>A0AAV2YIC3</accession>
<comment type="caution">
    <text evidence="5">The sequence shown here is derived from an EMBL/GenBank/DDBJ whole genome shotgun (WGS) entry which is preliminary data.</text>
</comment>
<evidence type="ECO:0000256" key="1">
    <source>
        <dbReference type="ARBA" id="ARBA00022737"/>
    </source>
</evidence>
<dbReference type="SMART" id="SM00248">
    <property type="entry name" value="ANK"/>
    <property type="match status" value="2"/>
</dbReference>
<organism evidence="5 6">
    <name type="scientific">Lagenidium giganteum</name>
    <dbReference type="NCBI Taxonomy" id="4803"/>
    <lineage>
        <taxon>Eukaryota</taxon>
        <taxon>Sar</taxon>
        <taxon>Stramenopiles</taxon>
        <taxon>Oomycota</taxon>
        <taxon>Peronosporomycetes</taxon>
        <taxon>Pythiales</taxon>
        <taxon>Pythiaceae</taxon>
    </lineage>
</organism>
<dbReference type="Proteomes" id="UP001146120">
    <property type="component" value="Unassembled WGS sequence"/>
</dbReference>